<dbReference type="OrthoDB" id="5411360at2"/>
<dbReference type="AlphaFoldDB" id="A0A1W2DPZ5"/>
<keyword evidence="7 10" id="KW-0472">Membrane</keyword>
<evidence type="ECO:0000256" key="6">
    <source>
        <dbReference type="ARBA" id="ARBA00023077"/>
    </source>
</evidence>
<evidence type="ECO:0000259" key="14">
    <source>
        <dbReference type="Pfam" id="PF07715"/>
    </source>
</evidence>
<evidence type="ECO:0000256" key="9">
    <source>
        <dbReference type="ARBA" id="ARBA00023237"/>
    </source>
</evidence>
<dbReference type="EMBL" id="FWXY01000019">
    <property type="protein sequence ID" value="SMC99550.1"/>
    <property type="molecule type" value="Genomic_DNA"/>
</dbReference>
<keyword evidence="8" id="KW-0675">Receptor</keyword>
<evidence type="ECO:0000256" key="10">
    <source>
        <dbReference type="PROSITE-ProRule" id="PRU01360"/>
    </source>
</evidence>
<evidence type="ECO:0000256" key="1">
    <source>
        <dbReference type="ARBA" id="ARBA00004571"/>
    </source>
</evidence>
<keyword evidence="2 10" id="KW-0813">Transport</keyword>
<proteinExistence type="inferred from homology"/>
<feature type="domain" description="TonB-dependent receptor plug" evidence="14">
    <location>
        <begin position="53"/>
        <end position="160"/>
    </location>
</feature>
<evidence type="ECO:0000256" key="4">
    <source>
        <dbReference type="ARBA" id="ARBA00022692"/>
    </source>
</evidence>
<keyword evidence="6 11" id="KW-0798">TonB box</keyword>
<dbReference type="InterPro" id="IPR012910">
    <property type="entry name" value="Plug_dom"/>
</dbReference>
<reference evidence="15 16" key="1">
    <citation type="submission" date="2017-04" db="EMBL/GenBank/DDBJ databases">
        <authorList>
            <person name="Afonso C.L."/>
            <person name="Miller P.J."/>
            <person name="Scott M.A."/>
            <person name="Spackman E."/>
            <person name="Goraichik I."/>
            <person name="Dimitrov K.M."/>
            <person name="Suarez D.L."/>
            <person name="Swayne D.E."/>
        </authorList>
    </citation>
    <scope>NUCLEOTIDE SEQUENCE [LARGE SCALE GENOMIC DNA]</scope>
    <source>
        <strain evidence="15 16">DSM 3385</strain>
    </source>
</reference>
<evidence type="ECO:0000313" key="16">
    <source>
        <dbReference type="Proteomes" id="UP000192418"/>
    </source>
</evidence>
<dbReference type="Gene3D" id="2.40.170.20">
    <property type="entry name" value="TonB-dependent receptor, beta-barrel domain"/>
    <property type="match status" value="1"/>
</dbReference>
<comment type="subcellular location">
    <subcellularLocation>
        <location evidence="1 10">Cell outer membrane</location>
        <topology evidence="1 10">Multi-pass membrane protein</topology>
    </subcellularLocation>
</comment>
<dbReference type="Pfam" id="PF00593">
    <property type="entry name" value="TonB_dep_Rec_b-barrel"/>
    <property type="match status" value="1"/>
</dbReference>
<evidence type="ECO:0000256" key="5">
    <source>
        <dbReference type="ARBA" id="ARBA00022729"/>
    </source>
</evidence>
<dbReference type="Pfam" id="PF07715">
    <property type="entry name" value="Plug"/>
    <property type="match status" value="1"/>
</dbReference>
<dbReference type="PANTHER" id="PTHR30069">
    <property type="entry name" value="TONB-DEPENDENT OUTER MEMBRANE RECEPTOR"/>
    <property type="match status" value="1"/>
</dbReference>
<feature type="domain" description="TonB-dependent receptor-like beta-barrel" evidence="13">
    <location>
        <begin position="270"/>
        <end position="482"/>
    </location>
</feature>
<sequence>MKVFNPMLWFCMVLLICRGMPANALESEKMNKDQTVNLGEITVMAAQPGVEISSGKTVITMDKFIKPGAVTTVTDVLTQIGGVDVQRSNALMASPGDEVSIRGLNEGRMVIEIDGRRINQTGHMGRYIVDWSTLTLDDVERIEIIRGGHSVLHPFAIGGVINIITKKGNSGTKMAKGNVKAGYGRYNSSNFAASIDASANKYVNVHFSGAQQETDGYLRNNFQKTKSINGHIDIHLPSQASLDLNVKYSDVEYGMPVINDPNDINPGVAAAYDSDYPVFTRNKDQLRHLNWPQLPGADTPQWEKHTTYLDAIFKIPAGPGTIKVHGFMTDGRRWTSLYNKKGEFSEDEFMDDRTQGLIFEYGDVNLWDIHDFTFGLEYQELGQPSGTRTIYRVKSGYVQDVISLGDKWTLTPGIRYYRVDKATYYSWMDMGYSAMPPGWPFSVANSGKTETDSDFFPSLKLDYKATPDTTLYAAVSRSYRLPCP</sequence>
<organism evidence="15 16">
    <name type="scientific">Desulfocicer vacuolatum DSM 3385</name>
    <dbReference type="NCBI Taxonomy" id="1121400"/>
    <lineage>
        <taxon>Bacteria</taxon>
        <taxon>Pseudomonadati</taxon>
        <taxon>Thermodesulfobacteriota</taxon>
        <taxon>Desulfobacteria</taxon>
        <taxon>Desulfobacterales</taxon>
        <taxon>Desulfobacteraceae</taxon>
        <taxon>Desulfocicer</taxon>
    </lineage>
</organism>
<feature type="signal peptide" evidence="12">
    <location>
        <begin position="1"/>
        <end position="24"/>
    </location>
</feature>
<comment type="similarity">
    <text evidence="10 11">Belongs to the TonB-dependent receptor family.</text>
</comment>
<accession>A0A1W2DPZ5</accession>
<dbReference type="GO" id="GO:0015344">
    <property type="term" value="F:siderophore uptake transmembrane transporter activity"/>
    <property type="evidence" value="ECO:0007669"/>
    <property type="project" value="TreeGrafter"/>
</dbReference>
<dbReference type="InterPro" id="IPR036942">
    <property type="entry name" value="Beta-barrel_TonB_sf"/>
</dbReference>
<evidence type="ECO:0000256" key="7">
    <source>
        <dbReference type="ARBA" id="ARBA00023136"/>
    </source>
</evidence>
<name>A0A1W2DPZ5_9BACT</name>
<dbReference type="PANTHER" id="PTHR30069:SF29">
    <property type="entry name" value="HEMOGLOBIN AND HEMOGLOBIN-HAPTOGLOBIN-BINDING PROTEIN 1-RELATED"/>
    <property type="match status" value="1"/>
</dbReference>
<dbReference type="InterPro" id="IPR000531">
    <property type="entry name" value="Beta-barrel_TonB"/>
</dbReference>
<keyword evidence="4 10" id="KW-0812">Transmembrane</keyword>
<evidence type="ECO:0000259" key="13">
    <source>
        <dbReference type="Pfam" id="PF00593"/>
    </source>
</evidence>
<dbReference type="InterPro" id="IPR037066">
    <property type="entry name" value="Plug_dom_sf"/>
</dbReference>
<protein>
    <submittedName>
        <fullName evidence="15">Iron complex outermembrane recepter protein</fullName>
    </submittedName>
</protein>
<evidence type="ECO:0000256" key="2">
    <source>
        <dbReference type="ARBA" id="ARBA00022448"/>
    </source>
</evidence>
<evidence type="ECO:0000313" key="15">
    <source>
        <dbReference type="EMBL" id="SMC99550.1"/>
    </source>
</evidence>
<dbReference type="Gene3D" id="2.170.130.10">
    <property type="entry name" value="TonB-dependent receptor, plug domain"/>
    <property type="match status" value="1"/>
</dbReference>
<dbReference type="STRING" id="1121400.SAMN02746065_11971"/>
<evidence type="ECO:0000256" key="12">
    <source>
        <dbReference type="SAM" id="SignalP"/>
    </source>
</evidence>
<feature type="chain" id="PRO_5013094236" evidence="12">
    <location>
        <begin position="25"/>
        <end position="484"/>
    </location>
</feature>
<keyword evidence="5 12" id="KW-0732">Signal</keyword>
<keyword evidence="9 10" id="KW-0998">Cell outer membrane</keyword>
<evidence type="ECO:0000256" key="11">
    <source>
        <dbReference type="RuleBase" id="RU003357"/>
    </source>
</evidence>
<evidence type="ECO:0000256" key="3">
    <source>
        <dbReference type="ARBA" id="ARBA00022452"/>
    </source>
</evidence>
<evidence type="ECO:0000256" key="8">
    <source>
        <dbReference type="ARBA" id="ARBA00023170"/>
    </source>
</evidence>
<dbReference type="SUPFAM" id="SSF56935">
    <property type="entry name" value="Porins"/>
    <property type="match status" value="1"/>
</dbReference>
<dbReference type="GO" id="GO:0044718">
    <property type="term" value="P:siderophore transmembrane transport"/>
    <property type="evidence" value="ECO:0007669"/>
    <property type="project" value="TreeGrafter"/>
</dbReference>
<dbReference type="InterPro" id="IPR039426">
    <property type="entry name" value="TonB-dep_rcpt-like"/>
</dbReference>
<dbReference type="GO" id="GO:0009279">
    <property type="term" value="C:cell outer membrane"/>
    <property type="evidence" value="ECO:0007669"/>
    <property type="project" value="UniProtKB-SubCell"/>
</dbReference>
<dbReference type="Proteomes" id="UP000192418">
    <property type="component" value="Unassembled WGS sequence"/>
</dbReference>
<keyword evidence="3 10" id="KW-1134">Transmembrane beta strand</keyword>
<dbReference type="PROSITE" id="PS52016">
    <property type="entry name" value="TONB_DEPENDENT_REC_3"/>
    <property type="match status" value="1"/>
</dbReference>
<gene>
    <name evidence="15" type="ORF">SAMN02746065_11971</name>
</gene>
<keyword evidence="16" id="KW-1185">Reference proteome</keyword>